<gene>
    <name evidence="6" type="ordered locus">CLL_A3192</name>
</gene>
<accession>U4PCD7</accession>
<accession>B2TQC1</accession>
<evidence type="ECO:0000256" key="2">
    <source>
        <dbReference type="ARBA" id="ARBA00008520"/>
    </source>
</evidence>
<dbReference type="PANTHER" id="PTHR43649:SF31">
    <property type="entry name" value="SN-GLYCEROL-3-PHOSPHATE-BINDING PERIPLASMIC PROTEIN UGPB"/>
    <property type="match status" value="1"/>
</dbReference>
<comment type="subcellular location">
    <subcellularLocation>
        <location evidence="1">Cell envelope</location>
    </subcellularLocation>
</comment>
<dbReference type="Gene3D" id="3.40.190.10">
    <property type="entry name" value="Periplasmic binding protein-like II"/>
    <property type="match status" value="1"/>
</dbReference>
<reference evidence="6" key="1">
    <citation type="submission" date="2009-06" db="EMBL/GenBank/DDBJ databases">
        <authorList>
            <consortium name="US DOE Joint Genome Institute (JGI-PGF)"/>
            <person name="Lucas S."/>
            <person name="Copeland A."/>
            <person name="Lapidus A."/>
            <person name="Glavina del Rio T."/>
            <person name="Dalin E."/>
            <person name="Tice H."/>
            <person name="Bruce D."/>
            <person name="Goodwin L."/>
            <person name="Pitluck S."/>
            <person name="Kyrpides N."/>
            <person name="Mavromatis K."/>
            <person name="Ivanova N."/>
            <person name="Saunders E."/>
            <person name="Brettin T."/>
            <person name="Detter J.C."/>
            <person name="Han C."/>
            <person name="Larimer F."/>
            <person name="Land M."/>
            <person name="Hauser L."/>
            <person name="Markowitz V."/>
            <person name="Cheng J.-F."/>
            <person name="Hugenholtz P."/>
            <person name="Woyke T."/>
            <person name="Wu D."/>
            <person name="Gronow S."/>
            <person name="Klenk H.-P."/>
            <person name="Eisen J.A."/>
        </authorList>
    </citation>
    <scope>NUCLEOTIDE SEQUENCE</scope>
    <source>
        <strain evidence="6">Eklund 17B</strain>
    </source>
</reference>
<feature type="chain" id="PRO_5038418841" evidence="5">
    <location>
        <begin position="23"/>
        <end position="440"/>
    </location>
</feature>
<dbReference type="KEGG" id="cbk:CLL_A3192"/>
<reference evidence="6" key="2">
    <citation type="submission" date="2009-08" db="EMBL/GenBank/DDBJ databases">
        <authorList>
            <person name="Shrivastava S."/>
            <person name="Brinkac L.M."/>
            <person name="Dodson R.J."/>
            <person name="Harkins D.M."/>
            <person name="Durkin A.S."/>
            <person name="Sutton G."/>
        </authorList>
    </citation>
    <scope>NUCLEOTIDE SEQUENCE</scope>
    <source>
        <strain evidence="6">Eklund 17B</strain>
    </source>
</reference>
<dbReference type="CDD" id="cd14748">
    <property type="entry name" value="PBP2_UgpB"/>
    <property type="match status" value="1"/>
</dbReference>
<dbReference type="GO" id="GO:0030313">
    <property type="term" value="C:cell envelope"/>
    <property type="evidence" value="ECO:0007669"/>
    <property type="project" value="UniProtKB-SubCell"/>
</dbReference>
<dbReference type="InterPro" id="IPR050490">
    <property type="entry name" value="Bact_solute-bd_prot1"/>
</dbReference>
<dbReference type="PATRIC" id="fig|935198.13.peg.3157"/>
<dbReference type="HOGENOM" id="CLU_031285_3_1_9"/>
<keyword evidence="4 5" id="KW-0732">Signal</keyword>
<evidence type="ECO:0000256" key="1">
    <source>
        <dbReference type="ARBA" id="ARBA00004196"/>
    </source>
</evidence>
<feature type="signal peptide" evidence="5">
    <location>
        <begin position="1"/>
        <end position="22"/>
    </location>
</feature>
<evidence type="ECO:0000313" key="6">
    <source>
        <dbReference type="EMBL" id="ACD23238.1"/>
    </source>
</evidence>
<dbReference type="AlphaFoldDB" id="B2TQC1"/>
<organism evidence="6">
    <name type="scientific">Clostridium botulinum (strain Eklund 17B / Type B)</name>
    <dbReference type="NCBI Taxonomy" id="935198"/>
    <lineage>
        <taxon>Bacteria</taxon>
        <taxon>Bacillati</taxon>
        <taxon>Bacillota</taxon>
        <taxon>Clostridia</taxon>
        <taxon>Eubacteriales</taxon>
        <taxon>Clostridiaceae</taxon>
        <taxon>Clostridium</taxon>
    </lineage>
</organism>
<dbReference type="InterPro" id="IPR006059">
    <property type="entry name" value="SBP"/>
</dbReference>
<sequence>MKRIFKKGFAIGLALMISVGLISCNTGKSKETFSSNGKIKVEYWYGLGGKLGKNMDNIINDFNNSQDKYEVKGISQEDYDATFKNLQAAIAAKKTPTLVVLEPDKGAILNNKGALADISNYTAEDSDFNSDNYIKSFFESCKKDNKLYAFPMFGTTQVLYYNKKELENAGISKDSLNTWSKIAEASKKLIKKDGDETKFYGWEPMWGADNLIDASLSNGGSILSEDGSRVLINSPEWVEVWDNFRLWIHDDKIMKVNSSGQGWEYWYSTIDDVMQDRAGGYTGSSGDQGDLDFEKLGAIEQPAFKDGKEAKPIAEARLLVIPNLANEEAKKGAYEFIKYFTSPEVNAKWSIASGYIPVNKAACNTDAFKEYVEKNPQALVPITQALHASKSFIDPTNGKIYDALKVAADKVELENVSAQEALDEAEKIAQSELDKTLKKQ</sequence>
<dbReference type="Pfam" id="PF13416">
    <property type="entry name" value="SBP_bac_8"/>
    <property type="match status" value="1"/>
</dbReference>
<dbReference type="PANTHER" id="PTHR43649">
    <property type="entry name" value="ARABINOSE-BINDING PROTEIN-RELATED"/>
    <property type="match status" value="1"/>
</dbReference>
<evidence type="ECO:0000256" key="4">
    <source>
        <dbReference type="ARBA" id="ARBA00022729"/>
    </source>
</evidence>
<name>B2TQC1_CLOBB</name>
<dbReference type="PROSITE" id="PS51257">
    <property type="entry name" value="PROKAR_LIPOPROTEIN"/>
    <property type="match status" value="1"/>
</dbReference>
<keyword evidence="3" id="KW-0813">Transport</keyword>
<comment type="similarity">
    <text evidence="2">Belongs to the bacterial solute-binding protein 1 family.</text>
</comment>
<proteinExistence type="inferred from homology"/>
<dbReference type="EMBL" id="CP001056">
    <property type="protein sequence ID" value="ACD23238.1"/>
    <property type="molecule type" value="Genomic_DNA"/>
</dbReference>
<dbReference type="SUPFAM" id="SSF53850">
    <property type="entry name" value="Periplasmic binding protein-like II"/>
    <property type="match status" value="1"/>
</dbReference>
<protein>
    <submittedName>
        <fullName evidence="6">Bacterial extracellular solute-binding protein</fullName>
    </submittedName>
</protein>
<evidence type="ECO:0000256" key="3">
    <source>
        <dbReference type="ARBA" id="ARBA00022448"/>
    </source>
</evidence>
<evidence type="ECO:0000256" key="5">
    <source>
        <dbReference type="SAM" id="SignalP"/>
    </source>
</evidence>